<name>A0A5N6KYZ1_9ROSI</name>
<dbReference type="InterPro" id="IPR024969">
    <property type="entry name" value="EIF3F/CSN6-like_C"/>
</dbReference>
<reference evidence="5 6" key="1">
    <citation type="submission" date="2019-06" db="EMBL/GenBank/DDBJ databases">
        <title>A chromosomal-level reference genome of Carpinus fangiana (Coryloideae, Betulaceae).</title>
        <authorList>
            <person name="Yang X."/>
            <person name="Wang Z."/>
            <person name="Zhang L."/>
            <person name="Hao G."/>
            <person name="Liu J."/>
            <person name="Yang Y."/>
        </authorList>
    </citation>
    <scope>NUCLEOTIDE SEQUENCE [LARGE SCALE GENOMIC DNA]</scope>
    <source>
        <strain evidence="5">Cfa_2016G</strain>
        <tissue evidence="5">Leaf</tissue>
    </source>
</reference>
<dbReference type="OrthoDB" id="1378at2759"/>
<sequence length="453" mass="49468">MKIIKGGGEKREKKGRHMKIAERGRAEGSYIIILQKQLTNPNQEAARFDAKMAADAANPMLSSGKTSDSRLAVQLHPLVILTISDYITRHILREQKGPIVGAILGAQNGRDITMEHAFECKLEESADGQVVLHPSWFHERLQQYRDVHKAPALDLVGWFTLTPSAGPQPHHLPIHNQLLEQYNESALLLAFHPSSIADGSSKGGKLPLTIYESVYEVSLDETDSSMQEANEATLRFHELPYTVETGEAEMIGVDFVARGGARAEARNAAEGKGKKRAAGSDESKPPAESDFEFLSAEDEDKIAILTSKANAIRMLQQRVSLLKKYLQAVPPCYLNDASITTMESNPDISHTILRSMASLLARLPLVTPTTRASNGAGTAYEQESAAEASDVALVSLLGSLGSMLEQAQSMGRKASIVESRSRHGRGGRFQIPTDQGIHMDDEDGDSIMEDGRY</sequence>
<feature type="region of interest" description="Disordered" evidence="3">
    <location>
        <begin position="414"/>
        <end position="453"/>
    </location>
</feature>
<dbReference type="EMBL" id="VIBQ01000014">
    <property type="protein sequence ID" value="KAB8349870.1"/>
    <property type="molecule type" value="Genomic_DNA"/>
</dbReference>
<dbReference type="InterPro" id="IPR033859">
    <property type="entry name" value="MPN_CSN6"/>
</dbReference>
<dbReference type="GO" id="GO:0000338">
    <property type="term" value="P:protein deneddylation"/>
    <property type="evidence" value="ECO:0007669"/>
    <property type="project" value="InterPro"/>
</dbReference>
<evidence type="ECO:0000313" key="6">
    <source>
        <dbReference type="Proteomes" id="UP000327013"/>
    </source>
</evidence>
<proteinExistence type="inferred from homology"/>
<feature type="compositionally biased region" description="Acidic residues" evidence="3">
    <location>
        <begin position="440"/>
        <end position="453"/>
    </location>
</feature>
<protein>
    <recommendedName>
        <fullName evidence="2">COP9 signalosome complex subunit 6</fullName>
    </recommendedName>
</protein>
<evidence type="ECO:0000259" key="4">
    <source>
        <dbReference type="PROSITE" id="PS50249"/>
    </source>
</evidence>
<dbReference type="PANTHER" id="PTHR10540">
    <property type="entry name" value="EUKARYOTIC TRANSLATION INITIATION FACTOR 3 SUBUNIT F-RELATED"/>
    <property type="match status" value="1"/>
</dbReference>
<dbReference type="GO" id="GO:0008237">
    <property type="term" value="F:metallopeptidase activity"/>
    <property type="evidence" value="ECO:0007669"/>
    <property type="project" value="InterPro"/>
</dbReference>
<dbReference type="GO" id="GO:0005737">
    <property type="term" value="C:cytoplasm"/>
    <property type="evidence" value="ECO:0007669"/>
    <property type="project" value="UniProtKB-SubCell"/>
</dbReference>
<feature type="domain" description="MPN" evidence="4">
    <location>
        <begin position="73"/>
        <end position="217"/>
    </location>
</feature>
<dbReference type="InterPro" id="IPR037518">
    <property type="entry name" value="MPN"/>
</dbReference>
<dbReference type="Pfam" id="PF13012">
    <property type="entry name" value="MitMem_reg"/>
    <property type="match status" value="1"/>
</dbReference>
<comment type="caution">
    <text evidence="5">The sequence shown here is derived from an EMBL/GenBank/DDBJ whole genome shotgun (WGS) entry which is preliminary data.</text>
</comment>
<gene>
    <name evidence="5" type="ORF">FH972_023883</name>
</gene>
<evidence type="ECO:0000256" key="3">
    <source>
        <dbReference type="SAM" id="MobiDB-lite"/>
    </source>
</evidence>
<comment type="function">
    <text evidence="2">Component of the COP9 signalosome complex (CSN), a complex involved in various cellular and developmental processes.</text>
</comment>
<dbReference type="Proteomes" id="UP000327013">
    <property type="component" value="Unassembled WGS sequence"/>
</dbReference>
<evidence type="ECO:0000256" key="2">
    <source>
        <dbReference type="RuleBase" id="RU367006"/>
    </source>
</evidence>
<dbReference type="CDD" id="cd08063">
    <property type="entry name" value="MPN_CSN6"/>
    <property type="match status" value="1"/>
</dbReference>
<comment type="subcellular location">
    <subcellularLocation>
        <location evidence="2">Cytoplasm</location>
    </subcellularLocation>
    <subcellularLocation>
        <location evidence="2">Nucleus</location>
    </subcellularLocation>
</comment>
<dbReference type="AlphaFoldDB" id="A0A5N6KYZ1"/>
<comment type="similarity">
    <text evidence="1 2">Belongs to the peptidase M67A family. CSN6 subfamily.</text>
</comment>
<dbReference type="PANTHER" id="PTHR10540:SF8">
    <property type="entry name" value="COP9 SIGNALOSOME COMPLEX SUBUNIT 6"/>
    <property type="match status" value="1"/>
</dbReference>
<dbReference type="GO" id="GO:0008180">
    <property type="term" value="C:COP9 signalosome"/>
    <property type="evidence" value="ECO:0007669"/>
    <property type="project" value="UniProtKB-UniRule"/>
</dbReference>
<organism evidence="5 6">
    <name type="scientific">Carpinus fangiana</name>
    <dbReference type="NCBI Taxonomy" id="176857"/>
    <lineage>
        <taxon>Eukaryota</taxon>
        <taxon>Viridiplantae</taxon>
        <taxon>Streptophyta</taxon>
        <taxon>Embryophyta</taxon>
        <taxon>Tracheophyta</taxon>
        <taxon>Spermatophyta</taxon>
        <taxon>Magnoliopsida</taxon>
        <taxon>eudicotyledons</taxon>
        <taxon>Gunneridae</taxon>
        <taxon>Pentapetalae</taxon>
        <taxon>rosids</taxon>
        <taxon>fabids</taxon>
        <taxon>Fagales</taxon>
        <taxon>Betulaceae</taxon>
        <taxon>Carpinus</taxon>
    </lineage>
</organism>
<dbReference type="Gene3D" id="3.40.140.10">
    <property type="entry name" value="Cytidine Deaminase, domain 2"/>
    <property type="match status" value="1"/>
</dbReference>
<feature type="compositionally biased region" description="Basic and acidic residues" evidence="3">
    <location>
        <begin position="265"/>
        <end position="287"/>
    </location>
</feature>
<evidence type="ECO:0000313" key="5">
    <source>
        <dbReference type="EMBL" id="KAB8349870.1"/>
    </source>
</evidence>
<keyword evidence="6" id="KW-1185">Reference proteome</keyword>
<dbReference type="InterPro" id="IPR000555">
    <property type="entry name" value="JAMM/MPN+_dom"/>
</dbReference>
<keyword evidence="2" id="KW-0736">Signalosome</keyword>
<accession>A0A5N6KYZ1</accession>
<feature type="region of interest" description="Disordered" evidence="3">
    <location>
        <begin position="265"/>
        <end position="289"/>
    </location>
</feature>
<dbReference type="Pfam" id="PF01398">
    <property type="entry name" value="JAB"/>
    <property type="match status" value="1"/>
</dbReference>
<evidence type="ECO:0000256" key="1">
    <source>
        <dbReference type="ARBA" id="ARBA00010893"/>
    </source>
</evidence>
<dbReference type="PROSITE" id="PS50249">
    <property type="entry name" value="MPN"/>
    <property type="match status" value="1"/>
</dbReference>
<keyword evidence="2" id="KW-0963">Cytoplasm</keyword>
<keyword evidence="2" id="KW-0539">Nucleus</keyword>